<organism evidence="1 2">
    <name type="scientific">Rhizophagus irregularis (strain DAOM 181602 / DAOM 197198 / MUCL 43194)</name>
    <name type="common">Arbuscular mycorrhizal fungus</name>
    <name type="synonym">Glomus intraradices</name>
    <dbReference type="NCBI Taxonomy" id="747089"/>
    <lineage>
        <taxon>Eukaryota</taxon>
        <taxon>Fungi</taxon>
        <taxon>Fungi incertae sedis</taxon>
        <taxon>Mucoromycota</taxon>
        <taxon>Glomeromycotina</taxon>
        <taxon>Glomeromycetes</taxon>
        <taxon>Glomerales</taxon>
        <taxon>Glomeraceae</taxon>
        <taxon>Rhizophagus</taxon>
    </lineage>
</organism>
<reference evidence="1 2" key="1">
    <citation type="journal article" date="2013" name="Proc. Natl. Acad. Sci. U.S.A.">
        <title>Genome of an arbuscular mycorrhizal fungus provides insight into the oldest plant symbiosis.</title>
        <authorList>
            <person name="Tisserant E."/>
            <person name="Malbreil M."/>
            <person name="Kuo A."/>
            <person name="Kohler A."/>
            <person name="Symeonidi A."/>
            <person name="Balestrini R."/>
            <person name="Charron P."/>
            <person name="Duensing N."/>
            <person name="Frei Dit Frey N."/>
            <person name="Gianinazzi-Pearson V."/>
            <person name="Gilbert L.B."/>
            <person name="Handa Y."/>
            <person name="Herr J.R."/>
            <person name="Hijri M."/>
            <person name="Koul R."/>
            <person name="Kawaguchi M."/>
            <person name="Krajinski F."/>
            <person name="Lammers P.J."/>
            <person name="Masclaux F.G."/>
            <person name="Murat C."/>
            <person name="Morin E."/>
            <person name="Ndikumana S."/>
            <person name="Pagni M."/>
            <person name="Petitpierre D."/>
            <person name="Requena N."/>
            <person name="Rosikiewicz P."/>
            <person name="Riley R."/>
            <person name="Saito K."/>
            <person name="San Clemente H."/>
            <person name="Shapiro H."/>
            <person name="van Tuinen D."/>
            <person name="Becard G."/>
            <person name="Bonfante P."/>
            <person name="Paszkowski U."/>
            <person name="Shachar-Hill Y.Y."/>
            <person name="Tuskan G.A."/>
            <person name="Young P.W."/>
            <person name="Sanders I.R."/>
            <person name="Henrissat B."/>
            <person name="Rensing S.A."/>
            <person name="Grigoriev I.V."/>
            <person name="Corradi N."/>
            <person name="Roux C."/>
            <person name="Martin F."/>
        </authorList>
    </citation>
    <scope>NUCLEOTIDE SEQUENCE [LARGE SCALE GENOMIC DNA]</scope>
    <source>
        <strain evidence="1 2">DAOM 197198</strain>
    </source>
</reference>
<evidence type="ECO:0000313" key="2">
    <source>
        <dbReference type="Proteomes" id="UP000018888"/>
    </source>
</evidence>
<dbReference type="VEuPathDB" id="FungiDB:RhiirFUN_006237"/>
<name>A0A2P4PKT6_RHIID</name>
<reference evidence="1 2" key="2">
    <citation type="journal article" date="2018" name="New Phytol.">
        <title>High intraspecific genome diversity in the model arbuscular mycorrhizal symbiont Rhizophagus irregularis.</title>
        <authorList>
            <person name="Chen E.C.H."/>
            <person name="Morin E."/>
            <person name="Beaudet D."/>
            <person name="Noel J."/>
            <person name="Yildirir G."/>
            <person name="Ndikumana S."/>
            <person name="Charron P."/>
            <person name="St-Onge C."/>
            <person name="Giorgi J."/>
            <person name="Kruger M."/>
            <person name="Marton T."/>
            <person name="Ropars J."/>
            <person name="Grigoriev I.V."/>
            <person name="Hainaut M."/>
            <person name="Henrissat B."/>
            <person name="Roux C."/>
            <person name="Martin F."/>
            <person name="Corradi N."/>
        </authorList>
    </citation>
    <scope>NUCLEOTIDE SEQUENCE [LARGE SCALE GENOMIC DNA]</scope>
    <source>
        <strain evidence="1 2">DAOM 197198</strain>
    </source>
</reference>
<sequence length="109" mass="13048">MDKPELYNGYDELSSYLKEQKNLSYRGFLLLHQDVIVHSSPILDNWNRMDAVWAKRYLKEAKELYPNDFADIREKVKFERDGNGLSAYWKKVINERKKKPLMEATNDIY</sequence>
<keyword evidence="2" id="KW-1185">Reference proteome</keyword>
<gene>
    <name evidence="1" type="ORF">GLOIN_2v1482691</name>
</gene>
<dbReference type="EMBL" id="AUPC02000201">
    <property type="protein sequence ID" value="POG66004.1"/>
    <property type="molecule type" value="Genomic_DNA"/>
</dbReference>
<comment type="caution">
    <text evidence="1">The sequence shown here is derived from an EMBL/GenBank/DDBJ whole genome shotgun (WGS) entry which is preliminary data.</text>
</comment>
<accession>A0A2P4PKT6</accession>
<proteinExistence type="predicted"/>
<evidence type="ECO:0000313" key="1">
    <source>
        <dbReference type="EMBL" id="POG66004.1"/>
    </source>
</evidence>
<dbReference type="AlphaFoldDB" id="A0A2P4PKT6"/>
<dbReference type="Proteomes" id="UP000018888">
    <property type="component" value="Unassembled WGS sequence"/>
</dbReference>
<protein>
    <submittedName>
        <fullName evidence="1">Uncharacterized protein</fullName>
    </submittedName>
</protein>